<dbReference type="InterPro" id="IPR017111">
    <property type="entry name" value="Set1_fungi"/>
</dbReference>
<dbReference type="InterPro" id="IPR024657">
    <property type="entry name" value="COMPASS_Set1_N-SET"/>
</dbReference>
<dbReference type="KEGG" id="ffu:CLAFUR5_12482"/>
<keyword evidence="6 16" id="KW-0489">Methyltransferase</keyword>
<evidence type="ECO:0000256" key="10">
    <source>
        <dbReference type="ARBA" id="ARBA00023242"/>
    </source>
</evidence>
<evidence type="ECO:0000313" key="20">
    <source>
        <dbReference type="EMBL" id="UJO22804.1"/>
    </source>
</evidence>
<keyword evidence="9 16" id="KW-0156">Chromatin regulator</keyword>
<comment type="function">
    <text evidence="11">Catalytic component of the COMPASS (Set1C) complex that specifically mono-, di- and trimethylates histone H3 to form H3K4me1/2/3. Binds RNAs which might negatively affect its histone methyltransferase activity. COMPASS recognizes ubiquitinated H2B on one face of the nucleosome which stimulates the methylation of H3 on the opposing face.</text>
</comment>
<comment type="subunit">
    <text evidence="16">Component of the COMPASS (Set1C) complex.</text>
</comment>
<evidence type="ECO:0000256" key="16">
    <source>
        <dbReference type="PIRNR" id="PIRNR037104"/>
    </source>
</evidence>
<feature type="compositionally biased region" description="Basic and acidic residues" evidence="17">
    <location>
        <begin position="666"/>
        <end position="695"/>
    </location>
</feature>
<feature type="compositionally biased region" description="Low complexity" evidence="17">
    <location>
        <begin position="29"/>
        <end position="46"/>
    </location>
</feature>
<keyword evidence="8 16" id="KW-0949">S-adenosyl-L-methionine</keyword>
<evidence type="ECO:0000259" key="18">
    <source>
        <dbReference type="PROSITE" id="PS50280"/>
    </source>
</evidence>
<dbReference type="InterPro" id="IPR035979">
    <property type="entry name" value="RBD_domain_sf"/>
</dbReference>
<organism evidence="20 21">
    <name type="scientific">Passalora fulva</name>
    <name type="common">Tomato leaf mold</name>
    <name type="synonym">Cladosporium fulvum</name>
    <dbReference type="NCBI Taxonomy" id="5499"/>
    <lineage>
        <taxon>Eukaryota</taxon>
        <taxon>Fungi</taxon>
        <taxon>Dikarya</taxon>
        <taxon>Ascomycota</taxon>
        <taxon>Pezizomycotina</taxon>
        <taxon>Dothideomycetes</taxon>
        <taxon>Dothideomycetidae</taxon>
        <taxon>Mycosphaerellales</taxon>
        <taxon>Mycosphaerellaceae</taxon>
        <taxon>Fulvia</taxon>
    </lineage>
</organism>
<dbReference type="Proteomes" id="UP000756132">
    <property type="component" value="Chromosome 10"/>
</dbReference>
<feature type="compositionally biased region" description="Basic and acidic residues" evidence="17">
    <location>
        <begin position="200"/>
        <end position="213"/>
    </location>
</feature>
<dbReference type="PROSITE" id="PS51572">
    <property type="entry name" value="SAM_MT43_1"/>
    <property type="match status" value="1"/>
</dbReference>
<dbReference type="GeneID" id="71992360"/>
<gene>
    <name evidence="20" type="ORF">CLAFUR5_12482</name>
</gene>
<feature type="region of interest" description="Disordered" evidence="17">
    <location>
        <begin position="1"/>
        <end position="186"/>
    </location>
</feature>
<dbReference type="RefSeq" id="XP_047767170.1">
    <property type="nucleotide sequence ID" value="XM_047911630.1"/>
</dbReference>
<evidence type="ECO:0000256" key="17">
    <source>
        <dbReference type="SAM" id="MobiDB-lite"/>
    </source>
</evidence>
<keyword evidence="10 16" id="KW-0539">Nucleus</keyword>
<sequence length="1271" mass="141860">MSQSGGLETISRPHSPGSLKRKREHAPSRHSPATSSSSTRLASGSATITNGTSHTMAPANGVRSSQYTSPDSDGTQTDQSDMLHGVGSASSRASVASSKLASNSHAFAHNRNSATANGLTPLTNHEDSSPPKGNSPRHSKSAADMASIDGTVAAKIPASDSIPAPPSEPKPRTQMLPPPGKVKGYRAVWDPELDGKLSKEERKRAQLRKREFGTEIYEPDPPPDPRLAIPGYMSGQCRPKSQPSKAIYRIAPYTLPPFKVDRNSIGPGEAQQVLAIGFDPFLPETTLRLNFSTFGSVASVQNKTDPETGSFLGIALIKYRDSVRDGVEVSAVNAAKRAEVEFNGQRIGLHPVRVELDREGRRCKKHVEAVLKKAREERAKQHSLSAPSAPDGTSAKDSPAPPLNAPKGPSSKAAKPPPAGPRGTRDSRDSANPDIPAVKTGAAMLIEDELVLSKIKRKPYIHIPHRSVPVLGTTIPHLKKRLKAFDWREVRLDKTGYYIVFDDSKRGEDETERCFQECNEEALFTYKMSMECQKYGNPDYERSPSPERVVAEKQKREEFERLEREEAEDLEIEKKNRAENLDPVQGALEQLRMELRDKIMGDIKTRIAIPIFHDSLEPSKHVSKRRKLGLPDPSNNENKAPGLLFSKAADDSPQTSKSRRGQRPLRPHDPNSQRGRRGERDRERGPSNAFVDERRRKPAQRPAHARGLHFRLQQMYAEEEDSDDERHTSVTRDTDDQETRPPSRTSRNSTPFNDSESVTDTPKSKRRKVAEWDEEEKETFDSFHKEMLGHLLHKEPEDLATRELELVTNTLPRDSKYATRARTELYVRQRSKADDDLFQVRIGVKRDLDAFLDDGVVPSKEKDGTPAADPDAKVVKEKAKKKRKTKKELLAEQEALKAEAKKAKAASKAIAPETVEKIEREIEVADEVEDKDIGLHFTHDKPRRTVEEDRRVALDIDGWQNFIKDEEDMAFARRALADCAAYDIGDAKLWAWKQKEIKALNSDGAAGLAQPKPLIQGYYVPNPSGSARTEGVKKILNEEKSKYLPHRIKVQKAREARQAQINANPNAVAEAAEKAKIAAAEKLASTATSRSNRVNNRRLVNDINLQKQSFATSDADVAIRFNQLKKRKKLVKFDRSAIHGWGLYAEENIGINELIIEYVGEKVRQKVADMREIKYEKQGVGSSYLFRMMDDEIVDATKKGGIARFINHSCDPNCTAKIIKVEGTPRIVIYALKDIYKNDELTYDYKFEREIGSTDRIPCLCGSANCKGFLN</sequence>
<protein>
    <recommendedName>
        <fullName evidence="4 16">Histone-lysine N-methyltransferase, H3 lysine-4 specific</fullName>
        <ecNumber evidence="3 16">2.1.1.354</ecNumber>
    </recommendedName>
</protein>
<evidence type="ECO:0000256" key="3">
    <source>
        <dbReference type="ARBA" id="ARBA00012182"/>
    </source>
</evidence>
<evidence type="ECO:0000256" key="6">
    <source>
        <dbReference type="ARBA" id="ARBA00022603"/>
    </source>
</evidence>
<dbReference type="PROSITE" id="PS50868">
    <property type="entry name" value="POST_SET"/>
    <property type="match status" value="1"/>
</dbReference>
<dbReference type="InterPro" id="IPR044570">
    <property type="entry name" value="Set1-like"/>
</dbReference>
<feature type="compositionally biased region" description="Polar residues" evidence="17">
    <location>
        <begin position="110"/>
        <end position="123"/>
    </location>
</feature>
<name>A0A9Q8PI12_PASFU</name>
<feature type="compositionally biased region" description="Basic and acidic residues" evidence="17">
    <location>
        <begin position="859"/>
        <end position="877"/>
    </location>
</feature>
<dbReference type="GO" id="GO:0032259">
    <property type="term" value="P:methylation"/>
    <property type="evidence" value="ECO:0007669"/>
    <property type="project" value="UniProtKB-KW"/>
</dbReference>
<feature type="compositionally biased region" description="Low complexity" evidence="17">
    <location>
        <begin position="153"/>
        <end position="162"/>
    </location>
</feature>
<feature type="domain" description="SET" evidence="18">
    <location>
        <begin position="1129"/>
        <end position="1246"/>
    </location>
</feature>
<dbReference type="SMART" id="SM00508">
    <property type="entry name" value="PostSET"/>
    <property type="match status" value="1"/>
</dbReference>
<dbReference type="Pfam" id="PF00856">
    <property type="entry name" value="SET"/>
    <property type="match status" value="1"/>
</dbReference>
<evidence type="ECO:0000256" key="2">
    <source>
        <dbReference type="ARBA" id="ARBA00004286"/>
    </source>
</evidence>
<dbReference type="SUPFAM" id="SSF54928">
    <property type="entry name" value="RNA-binding domain, RBD"/>
    <property type="match status" value="1"/>
</dbReference>
<evidence type="ECO:0000256" key="7">
    <source>
        <dbReference type="ARBA" id="ARBA00022679"/>
    </source>
</evidence>
<dbReference type="AlphaFoldDB" id="A0A9Q8PI12"/>
<comment type="function">
    <text evidence="16">Catalytic component of the COMPASS (Set1C) complex that specifically mono-, di- and trimethylates histone H3 to form H3K4me1/2/3. COMPASS recognizes ubiquitinated H2B on one face of the nucleosome which stimulates the methylation of H3 on the opposing face.</text>
</comment>
<dbReference type="InterPro" id="IPR024636">
    <property type="entry name" value="SET_assoc"/>
</dbReference>
<evidence type="ECO:0000256" key="8">
    <source>
        <dbReference type="ARBA" id="ARBA00022691"/>
    </source>
</evidence>
<feature type="compositionally biased region" description="Basic residues" evidence="17">
    <location>
        <begin position="696"/>
        <end position="709"/>
    </location>
</feature>
<comment type="catalytic activity">
    <reaction evidence="14">
        <text>N(6)-methyl-L-lysyl(4)-[histone H3] + S-adenosyl-L-methionine = N(6),N(6)-dimethyl-L-lysyl(4)-[histone H3] + S-adenosyl-L-homocysteine + H(+)</text>
        <dbReference type="Rhea" id="RHEA:60268"/>
        <dbReference type="Rhea" id="RHEA-COMP:15540"/>
        <dbReference type="Rhea" id="RHEA-COMP:15543"/>
        <dbReference type="ChEBI" id="CHEBI:15378"/>
        <dbReference type="ChEBI" id="CHEBI:57856"/>
        <dbReference type="ChEBI" id="CHEBI:59789"/>
        <dbReference type="ChEBI" id="CHEBI:61929"/>
        <dbReference type="ChEBI" id="CHEBI:61976"/>
    </reaction>
</comment>
<keyword evidence="7 16" id="KW-0808">Transferase</keyword>
<comment type="subcellular location">
    <subcellularLocation>
        <location evidence="2">Chromosome</location>
    </subcellularLocation>
    <subcellularLocation>
        <location evidence="1 16">Nucleus</location>
    </subcellularLocation>
</comment>
<dbReference type="Gene3D" id="2.170.270.10">
    <property type="entry name" value="SET domain"/>
    <property type="match status" value="1"/>
</dbReference>
<dbReference type="PIRSF" id="PIRSF037104">
    <property type="entry name" value="Histone_H3-K4_mtfrase_Set1_fun"/>
    <property type="match status" value="1"/>
</dbReference>
<dbReference type="EMBL" id="CP090172">
    <property type="protein sequence ID" value="UJO22804.1"/>
    <property type="molecule type" value="Genomic_DNA"/>
</dbReference>
<evidence type="ECO:0000256" key="15">
    <source>
        <dbReference type="ARBA" id="ARBA00049129"/>
    </source>
</evidence>
<dbReference type="OMA" id="CHMTALF"/>
<feature type="domain" description="Post-SET" evidence="19">
    <location>
        <begin position="1255"/>
        <end position="1271"/>
    </location>
</feature>
<dbReference type="Gene3D" id="3.30.70.330">
    <property type="match status" value="1"/>
</dbReference>
<accession>A0A9Q8PI12</accession>
<feature type="compositionally biased region" description="Low complexity" evidence="17">
    <location>
        <begin position="88"/>
        <end position="102"/>
    </location>
</feature>
<dbReference type="EC" id="2.1.1.354" evidence="3 16"/>
<feature type="region of interest" description="Disordered" evidence="17">
    <location>
        <begin position="619"/>
        <end position="775"/>
    </location>
</feature>
<dbReference type="InterPro" id="IPR046341">
    <property type="entry name" value="SET_dom_sf"/>
</dbReference>
<dbReference type="OrthoDB" id="308383at2759"/>
<dbReference type="GO" id="GO:0003676">
    <property type="term" value="F:nucleic acid binding"/>
    <property type="evidence" value="ECO:0007669"/>
    <property type="project" value="InterPro"/>
</dbReference>
<reference evidence="20" key="1">
    <citation type="submission" date="2021-12" db="EMBL/GenBank/DDBJ databases">
        <authorList>
            <person name="Zaccaron A."/>
            <person name="Stergiopoulos I."/>
        </authorList>
    </citation>
    <scope>NUCLEOTIDE SEQUENCE</scope>
    <source>
        <strain evidence="20">Race5_Kim</strain>
    </source>
</reference>
<feature type="region of interest" description="Disordered" evidence="17">
    <location>
        <begin position="200"/>
        <end position="225"/>
    </location>
</feature>
<dbReference type="Pfam" id="PF11767">
    <property type="entry name" value="SET_assoc"/>
    <property type="match status" value="1"/>
</dbReference>
<feature type="compositionally biased region" description="Basic and acidic residues" evidence="17">
    <location>
        <begin position="724"/>
        <end position="741"/>
    </location>
</feature>
<dbReference type="SMART" id="SM00317">
    <property type="entry name" value="SET"/>
    <property type="match status" value="1"/>
</dbReference>
<dbReference type="GO" id="GO:0140999">
    <property type="term" value="F:histone H3K4 trimethyltransferase activity"/>
    <property type="evidence" value="ECO:0007669"/>
    <property type="project" value="UniProtKB-EC"/>
</dbReference>
<dbReference type="GO" id="GO:0048188">
    <property type="term" value="C:Set1C/COMPASS complex"/>
    <property type="evidence" value="ECO:0007669"/>
    <property type="project" value="InterPro"/>
</dbReference>
<reference evidence="20" key="2">
    <citation type="journal article" date="2022" name="Microb. Genom.">
        <title>A chromosome-scale genome assembly of the tomato pathogen Cladosporium fulvum reveals a compartmentalized genome architecture and the presence of a dispensable chromosome.</title>
        <authorList>
            <person name="Zaccaron A.Z."/>
            <person name="Chen L.H."/>
            <person name="Samaras A."/>
            <person name="Stergiopoulos I."/>
        </authorList>
    </citation>
    <scope>NUCLEOTIDE SEQUENCE</scope>
    <source>
        <strain evidence="20">Race5_Kim</strain>
    </source>
</reference>
<evidence type="ECO:0000256" key="13">
    <source>
        <dbReference type="ARBA" id="ARBA00047571"/>
    </source>
</evidence>
<feature type="compositionally biased region" description="Polar residues" evidence="17">
    <location>
        <begin position="62"/>
        <end position="80"/>
    </location>
</feature>
<dbReference type="PANTHER" id="PTHR45814">
    <property type="entry name" value="HISTONE-LYSINE N-METHYLTRANSFERASE SETD1"/>
    <property type="match status" value="1"/>
</dbReference>
<comment type="subunit">
    <text evidence="12">Component of the Set1C/COMPASS complex.</text>
</comment>
<dbReference type="GO" id="GO:0005694">
    <property type="term" value="C:chromosome"/>
    <property type="evidence" value="ECO:0007669"/>
    <property type="project" value="UniProtKB-SubCell"/>
</dbReference>
<feature type="region of interest" description="Disordered" evidence="17">
    <location>
        <begin position="375"/>
        <end position="436"/>
    </location>
</feature>
<evidence type="ECO:0000256" key="12">
    <source>
        <dbReference type="ARBA" id="ARBA00044515"/>
    </source>
</evidence>
<feature type="compositionally biased region" description="Polar residues" evidence="17">
    <location>
        <begin position="742"/>
        <end position="761"/>
    </location>
</feature>
<dbReference type="InterPro" id="IPR003616">
    <property type="entry name" value="Post-SET_dom"/>
</dbReference>
<dbReference type="SUPFAM" id="SSF82199">
    <property type="entry name" value="SET domain"/>
    <property type="match status" value="1"/>
</dbReference>
<feature type="compositionally biased region" description="Low complexity" evidence="17">
    <location>
        <begin position="405"/>
        <end position="414"/>
    </location>
</feature>
<dbReference type="Pfam" id="PF11764">
    <property type="entry name" value="N-SET"/>
    <property type="match status" value="1"/>
</dbReference>
<feature type="region of interest" description="Disordered" evidence="17">
    <location>
        <begin position="858"/>
        <end position="887"/>
    </location>
</feature>
<dbReference type="InterPro" id="IPR001214">
    <property type="entry name" value="SET_dom"/>
</dbReference>
<keyword evidence="21" id="KW-1185">Reference proteome</keyword>
<comment type="catalytic activity">
    <reaction evidence="15">
        <text>N(6),N(6)-dimethyl-L-lysyl(4)-[histone H3] + S-adenosyl-L-methionine = N(6),N(6),N(6)-trimethyl-L-lysyl(4)-[histone H3] + S-adenosyl-L-homocysteine + H(+)</text>
        <dbReference type="Rhea" id="RHEA:60272"/>
        <dbReference type="Rhea" id="RHEA-COMP:15537"/>
        <dbReference type="Rhea" id="RHEA-COMP:15540"/>
        <dbReference type="ChEBI" id="CHEBI:15378"/>
        <dbReference type="ChEBI" id="CHEBI:57856"/>
        <dbReference type="ChEBI" id="CHEBI:59789"/>
        <dbReference type="ChEBI" id="CHEBI:61961"/>
        <dbReference type="ChEBI" id="CHEBI:61976"/>
    </reaction>
</comment>
<proteinExistence type="predicted"/>
<dbReference type="PROSITE" id="PS50280">
    <property type="entry name" value="SET"/>
    <property type="match status" value="1"/>
</dbReference>
<evidence type="ECO:0000256" key="9">
    <source>
        <dbReference type="ARBA" id="ARBA00022853"/>
    </source>
</evidence>
<evidence type="ECO:0000259" key="19">
    <source>
        <dbReference type="PROSITE" id="PS50868"/>
    </source>
</evidence>
<comment type="catalytic activity">
    <reaction evidence="13 16">
        <text>L-lysyl(4)-[histone H3] + 3 S-adenosyl-L-methionine = N(6),N(6),N(6)-trimethyl-L-lysyl(4)-[histone H3] + 3 S-adenosyl-L-homocysteine + 3 H(+)</text>
        <dbReference type="Rhea" id="RHEA:60260"/>
        <dbReference type="Rhea" id="RHEA-COMP:15537"/>
        <dbReference type="Rhea" id="RHEA-COMP:15547"/>
        <dbReference type="ChEBI" id="CHEBI:15378"/>
        <dbReference type="ChEBI" id="CHEBI:29969"/>
        <dbReference type="ChEBI" id="CHEBI:57856"/>
        <dbReference type="ChEBI" id="CHEBI:59789"/>
        <dbReference type="ChEBI" id="CHEBI:61961"/>
        <dbReference type="EC" id="2.1.1.354"/>
    </reaction>
</comment>
<evidence type="ECO:0000256" key="11">
    <source>
        <dbReference type="ARBA" id="ARBA00044492"/>
    </source>
</evidence>
<dbReference type="InterPro" id="IPR012677">
    <property type="entry name" value="Nucleotide-bd_a/b_plait_sf"/>
</dbReference>
<evidence type="ECO:0000313" key="21">
    <source>
        <dbReference type="Proteomes" id="UP000756132"/>
    </source>
</evidence>
<evidence type="ECO:0000256" key="1">
    <source>
        <dbReference type="ARBA" id="ARBA00004123"/>
    </source>
</evidence>
<evidence type="ECO:0000256" key="5">
    <source>
        <dbReference type="ARBA" id="ARBA00022454"/>
    </source>
</evidence>
<keyword evidence="5 16" id="KW-0158">Chromosome</keyword>
<evidence type="ECO:0000256" key="4">
    <source>
        <dbReference type="ARBA" id="ARBA00015839"/>
    </source>
</evidence>
<dbReference type="PANTHER" id="PTHR45814:SF2">
    <property type="entry name" value="HISTONE-LYSINE N-METHYLTRANSFERASE SETD1"/>
    <property type="match status" value="1"/>
</dbReference>
<evidence type="ECO:0000256" key="14">
    <source>
        <dbReference type="ARBA" id="ARBA00047583"/>
    </source>
</evidence>
<dbReference type="SMART" id="SM01291">
    <property type="entry name" value="N-SET"/>
    <property type="match status" value="1"/>
</dbReference>